<evidence type="ECO:0000256" key="1">
    <source>
        <dbReference type="ARBA" id="ARBA00012995"/>
    </source>
</evidence>
<accession>A0A8T2RHV9</accession>
<evidence type="ECO:0000256" key="2">
    <source>
        <dbReference type="ARBA" id="ARBA00022532"/>
    </source>
</evidence>
<evidence type="ECO:0000256" key="4">
    <source>
        <dbReference type="ARBA" id="ARBA00023027"/>
    </source>
</evidence>
<evidence type="ECO:0000313" key="6">
    <source>
        <dbReference type="EMBL" id="KAH7295540.1"/>
    </source>
</evidence>
<dbReference type="PANTHER" id="PTHR11540">
    <property type="entry name" value="MALATE AND LACTATE DEHYDROGENASE"/>
    <property type="match status" value="1"/>
</dbReference>
<gene>
    <name evidence="6" type="ORF">KP509_27G054000</name>
</gene>
<evidence type="ECO:0000313" key="7">
    <source>
        <dbReference type="Proteomes" id="UP000825935"/>
    </source>
</evidence>
<dbReference type="Proteomes" id="UP000825935">
    <property type="component" value="Chromosome 27"/>
</dbReference>
<dbReference type="EMBL" id="CM035432">
    <property type="protein sequence ID" value="KAH7295540.1"/>
    <property type="molecule type" value="Genomic_DNA"/>
</dbReference>
<dbReference type="InterPro" id="IPR001236">
    <property type="entry name" value="Lactate/malate_DH_N"/>
</dbReference>
<keyword evidence="4" id="KW-0520">NAD</keyword>
<dbReference type="OrthoDB" id="4069699at2759"/>
<dbReference type="Gene3D" id="3.40.50.720">
    <property type="entry name" value="NAD(P)-binding Rossmann-like Domain"/>
    <property type="match status" value="1"/>
</dbReference>
<evidence type="ECO:0000256" key="3">
    <source>
        <dbReference type="ARBA" id="ARBA00023002"/>
    </source>
</evidence>
<keyword evidence="7" id="KW-1185">Reference proteome</keyword>
<dbReference type="GO" id="GO:0030060">
    <property type="term" value="F:L-malate dehydrogenase (NAD+) activity"/>
    <property type="evidence" value="ECO:0007669"/>
    <property type="project" value="UniProtKB-EC"/>
</dbReference>
<proteinExistence type="predicted"/>
<dbReference type="PANTHER" id="PTHR11540:SF47">
    <property type="entry name" value="MALATE DEHYDROGENASE"/>
    <property type="match status" value="1"/>
</dbReference>
<feature type="domain" description="Lactate/malate dehydrogenase N-terminal" evidence="5">
    <location>
        <begin position="5"/>
        <end position="75"/>
    </location>
</feature>
<protein>
    <recommendedName>
        <fullName evidence="1">malate dehydrogenase</fullName>
        <ecNumber evidence="1">1.1.1.37</ecNumber>
    </recommendedName>
</protein>
<organism evidence="6 7">
    <name type="scientific">Ceratopteris richardii</name>
    <name type="common">Triangle waterfern</name>
    <dbReference type="NCBI Taxonomy" id="49495"/>
    <lineage>
        <taxon>Eukaryota</taxon>
        <taxon>Viridiplantae</taxon>
        <taxon>Streptophyta</taxon>
        <taxon>Embryophyta</taxon>
        <taxon>Tracheophyta</taxon>
        <taxon>Polypodiopsida</taxon>
        <taxon>Polypodiidae</taxon>
        <taxon>Polypodiales</taxon>
        <taxon>Pteridineae</taxon>
        <taxon>Pteridaceae</taxon>
        <taxon>Parkerioideae</taxon>
        <taxon>Ceratopteris</taxon>
    </lineage>
</organism>
<evidence type="ECO:0000259" key="5">
    <source>
        <dbReference type="Pfam" id="PF00056"/>
    </source>
</evidence>
<dbReference type="SUPFAM" id="SSF51735">
    <property type="entry name" value="NAD(P)-binding Rossmann-fold domains"/>
    <property type="match status" value="1"/>
</dbReference>
<reference evidence="6 7" key="1">
    <citation type="submission" date="2021-08" db="EMBL/GenBank/DDBJ databases">
        <title>WGS assembly of Ceratopteris richardii.</title>
        <authorList>
            <person name="Marchant D.B."/>
            <person name="Chen G."/>
            <person name="Jenkins J."/>
            <person name="Shu S."/>
            <person name="Leebens-Mack J."/>
            <person name="Grimwood J."/>
            <person name="Schmutz J."/>
            <person name="Soltis P."/>
            <person name="Soltis D."/>
            <person name="Chen Z.-H."/>
        </authorList>
    </citation>
    <scope>NUCLEOTIDE SEQUENCE [LARGE SCALE GENOMIC DNA]</scope>
    <source>
        <strain evidence="6">Whitten #5841</strain>
        <tissue evidence="6">Leaf</tissue>
    </source>
</reference>
<dbReference type="GO" id="GO:0006099">
    <property type="term" value="P:tricarboxylic acid cycle"/>
    <property type="evidence" value="ECO:0007669"/>
    <property type="project" value="UniProtKB-KW"/>
</dbReference>
<dbReference type="AlphaFoldDB" id="A0A8T2RHV9"/>
<dbReference type="Pfam" id="PF00056">
    <property type="entry name" value="Ldh_1_N"/>
    <property type="match status" value="1"/>
</dbReference>
<keyword evidence="3" id="KW-0560">Oxidoreductase</keyword>
<comment type="caution">
    <text evidence="6">The sequence shown here is derived from an EMBL/GenBank/DDBJ whole genome shotgun (WGS) entry which is preliminary data.</text>
</comment>
<sequence>MRGWSGADRVIIPIGVPRTAGITRDDRLNMNAGSVKFLCPAGSKHCPEPVVNMINNLVNSSIPIATEVFKQARNYMKFLCDYMDTMNHMLFEKSGLQVWGII</sequence>
<keyword evidence="2" id="KW-0816">Tricarboxylic acid cycle</keyword>
<dbReference type="GO" id="GO:0005739">
    <property type="term" value="C:mitochondrion"/>
    <property type="evidence" value="ECO:0007669"/>
    <property type="project" value="TreeGrafter"/>
</dbReference>
<name>A0A8T2RHV9_CERRI</name>
<dbReference type="InterPro" id="IPR036291">
    <property type="entry name" value="NAD(P)-bd_dom_sf"/>
</dbReference>
<dbReference type="EC" id="1.1.1.37" evidence="1"/>